<feature type="transmembrane region" description="Helical" evidence="5">
    <location>
        <begin position="407"/>
        <end position="425"/>
    </location>
</feature>
<dbReference type="PANTHER" id="PTHR42770:SF11">
    <property type="entry name" value="INNER MEMBRANE TRANSPORT PROTEIN YBAT"/>
    <property type="match status" value="1"/>
</dbReference>
<dbReference type="PIRSF" id="PIRSF006060">
    <property type="entry name" value="AA_transporter"/>
    <property type="match status" value="1"/>
</dbReference>
<evidence type="ECO:0000256" key="5">
    <source>
        <dbReference type="SAM" id="Phobius"/>
    </source>
</evidence>
<evidence type="ECO:0000313" key="7">
    <source>
        <dbReference type="EMBL" id="ARM76189.1"/>
    </source>
</evidence>
<feature type="transmembrane region" description="Helical" evidence="5">
    <location>
        <begin position="264"/>
        <end position="288"/>
    </location>
</feature>
<reference evidence="7 8" key="1">
    <citation type="submission" date="2017-03" db="EMBL/GenBank/DDBJ databases">
        <title>Sulfur activation and transportation mechanism of thermophilic Archaea Acidianus manzaensis YN-25.</title>
        <authorList>
            <person name="Ma Y."/>
            <person name="Yang Y."/>
            <person name="Xia J."/>
        </authorList>
    </citation>
    <scope>NUCLEOTIDE SEQUENCE [LARGE SCALE GENOMIC DNA]</scope>
    <source>
        <strain evidence="7 8">YN-25</strain>
    </source>
</reference>
<sequence length="435" mass="47566">MISKKESIENKLSRKKLSYPELFFLSFGGQAPFISLLTFGTVMIAYVGQLGAFAMLVATLVVLFNGLTVYFLSKRFNRSGGYYIYALYGLSNNLGLETGWSYILYALAYGGTLLSGGAYVLYSITGFNQPILAFIVATFASSLVIMGVKVSAKYATVMSIIEMIAIISLSFIFLHDSGFRFYNPFKLDINSSFLAAVIFGLGIPTGYGSIAPLAKDAEDKLAIGKAAITVLLVGGLLSTFFFYSLGSMNFTGNLVEYLLSRFGIISLLGISFIALNDGTLGGMAYILANSRTFKAMTEDSVFPSIFNKEYKGKPLASELFIAIVFISVLTLMAYFIGLYNTFLSLGAVAGLSNLFIHSSANFSLIRIAHKRSKKHVIELSTAIIALIISVFVLIYSLPGIQVYIQDIFFGWIIFGFLYAEALNIIKEDSKAEKEQ</sequence>
<dbReference type="Pfam" id="PF00324">
    <property type="entry name" value="AA_permease"/>
    <property type="match status" value="1"/>
</dbReference>
<dbReference type="KEGG" id="aman:B6F84_09255"/>
<evidence type="ECO:0000256" key="1">
    <source>
        <dbReference type="ARBA" id="ARBA00004141"/>
    </source>
</evidence>
<dbReference type="Proteomes" id="UP000193404">
    <property type="component" value="Chromosome"/>
</dbReference>
<evidence type="ECO:0000256" key="4">
    <source>
        <dbReference type="ARBA" id="ARBA00023136"/>
    </source>
</evidence>
<dbReference type="GO" id="GO:0016020">
    <property type="term" value="C:membrane"/>
    <property type="evidence" value="ECO:0007669"/>
    <property type="project" value="UniProtKB-SubCell"/>
</dbReference>
<dbReference type="OrthoDB" id="43026at2157"/>
<protein>
    <submittedName>
        <fullName evidence="7">Amino acid permease</fullName>
    </submittedName>
</protein>
<feature type="transmembrane region" description="Helical" evidence="5">
    <location>
        <begin position="376"/>
        <end position="395"/>
    </location>
</feature>
<feature type="domain" description="Amino acid permease/ SLC12A" evidence="6">
    <location>
        <begin position="25"/>
        <end position="404"/>
    </location>
</feature>
<evidence type="ECO:0000313" key="8">
    <source>
        <dbReference type="Proteomes" id="UP000193404"/>
    </source>
</evidence>
<dbReference type="GeneID" id="41591109"/>
<comment type="subcellular location">
    <subcellularLocation>
        <location evidence="1">Membrane</location>
        <topology evidence="1">Multi-pass membrane protein</topology>
    </subcellularLocation>
</comment>
<feature type="transmembrane region" description="Helical" evidence="5">
    <location>
        <begin position="155"/>
        <end position="173"/>
    </location>
</feature>
<accession>A0A1W6K101</accession>
<feature type="transmembrane region" description="Helical" evidence="5">
    <location>
        <begin position="52"/>
        <end position="72"/>
    </location>
</feature>
<keyword evidence="4 5" id="KW-0472">Membrane</keyword>
<dbReference type="InterPro" id="IPR050367">
    <property type="entry name" value="APC_superfamily"/>
</dbReference>
<feature type="transmembrane region" description="Helical" evidence="5">
    <location>
        <begin position="342"/>
        <end position="364"/>
    </location>
</feature>
<evidence type="ECO:0000259" key="6">
    <source>
        <dbReference type="Pfam" id="PF00324"/>
    </source>
</evidence>
<keyword evidence="2 5" id="KW-0812">Transmembrane</keyword>
<organism evidence="7 8">
    <name type="scientific">Acidianus manzaensis</name>
    <dbReference type="NCBI Taxonomy" id="282676"/>
    <lineage>
        <taxon>Archaea</taxon>
        <taxon>Thermoproteota</taxon>
        <taxon>Thermoprotei</taxon>
        <taxon>Sulfolobales</taxon>
        <taxon>Sulfolobaceae</taxon>
        <taxon>Acidianus</taxon>
    </lineage>
</organism>
<keyword evidence="8" id="KW-1185">Reference proteome</keyword>
<evidence type="ECO:0000256" key="2">
    <source>
        <dbReference type="ARBA" id="ARBA00022692"/>
    </source>
</evidence>
<dbReference type="InterPro" id="IPR004841">
    <property type="entry name" value="AA-permease/SLC12A_dom"/>
</dbReference>
<dbReference type="RefSeq" id="WP_148691973.1">
    <property type="nucleotide sequence ID" value="NZ_CP020477.1"/>
</dbReference>
<feature type="transmembrane region" description="Helical" evidence="5">
    <location>
        <begin position="315"/>
        <end position="336"/>
    </location>
</feature>
<dbReference type="EMBL" id="CP020477">
    <property type="protein sequence ID" value="ARM76189.1"/>
    <property type="molecule type" value="Genomic_DNA"/>
</dbReference>
<dbReference type="PANTHER" id="PTHR42770">
    <property type="entry name" value="AMINO ACID TRANSPORTER-RELATED"/>
    <property type="match status" value="1"/>
</dbReference>
<proteinExistence type="predicted"/>
<dbReference type="GO" id="GO:0055085">
    <property type="term" value="P:transmembrane transport"/>
    <property type="evidence" value="ECO:0007669"/>
    <property type="project" value="InterPro"/>
</dbReference>
<gene>
    <name evidence="7" type="ORF">B6F84_09255</name>
</gene>
<name>A0A1W6K101_9CREN</name>
<dbReference type="STRING" id="282676.B6F84_09255"/>
<feature type="transmembrane region" description="Helical" evidence="5">
    <location>
        <begin position="193"/>
        <end position="214"/>
    </location>
</feature>
<evidence type="ECO:0000256" key="3">
    <source>
        <dbReference type="ARBA" id="ARBA00022989"/>
    </source>
</evidence>
<feature type="transmembrane region" description="Helical" evidence="5">
    <location>
        <begin position="226"/>
        <end position="244"/>
    </location>
</feature>
<feature type="transmembrane region" description="Helical" evidence="5">
    <location>
        <begin position="130"/>
        <end position="148"/>
    </location>
</feature>
<dbReference type="AlphaFoldDB" id="A0A1W6K101"/>
<dbReference type="Gene3D" id="1.20.1740.10">
    <property type="entry name" value="Amino acid/polyamine transporter I"/>
    <property type="match status" value="1"/>
</dbReference>
<feature type="transmembrane region" description="Helical" evidence="5">
    <location>
        <begin position="21"/>
        <end position="46"/>
    </location>
</feature>
<keyword evidence="3 5" id="KW-1133">Transmembrane helix</keyword>